<feature type="transmembrane region" description="Helical" evidence="25">
    <location>
        <begin position="635"/>
        <end position="654"/>
    </location>
</feature>
<evidence type="ECO:0000256" key="14">
    <source>
        <dbReference type="ARBA" id="ARBA00023136"/>
    </source>
</evidence>
<feature type="compositionally biased region" description="Basic and acidic residues" evidence="24">
    <location>
        <begin position="46"/>
        <end position="64"/>
    </location>
</feature>
<keyword evidence="7 25" id="KW-0812">Transmembrane</keyword>
<dbReference type="PRINTS" id="PR00167">
    <property type="entry name" value="CACHANNEL"/>
</dbReference>
<sequence length="2515" mass="282654">MKRSVPYNSRWAERRSTVVYAVRSATFGSWRMLTLGAEYEDTWARSPDRRPRTVKRIEEEPRPVEEEETTAGEPEEPSWRTAGADTGLKYDTVLHLDGVSRAWRRDGIRQAVRNHDSLNNTIGTYRMARFAEDLPTRYGGGGGGGGGAGGGGGGRGGPGAGRGGARGGGGGGPGGAPGGQRMYKQSMAQRARTMAIYNPNPVKQNCFTVNRSLFIFREDNLIRKYAKRITEWPPFEYMILATIIANCIVLALEQHLPASDKTPMSERLDDTEPYFIGIFCFEAAIKIIALGFAFHKGSYLRNGWNVMDFVVVLTGILATVGSDFDLRTLRAVRVLRPLKLVSGIPSLQVVLKSIMKAMVPLLQIGLLLFFAIVMFAIIGVEFYMGKFHTTCFKIDTGERAADWPCGLEPPARICPNGTQCREYWTGPNFGITNFDNILFAVLTVFQCITMEGWVDILYSTNDVVGNTWNWLYFIPLIIIGSFFMLNLVLGVLSGEFAKERERVEKRQEFLKLRRQQQIERELTGYLEWICKAEEVLLEEEDEIAEEKSPLDGAWYKRKQNLPVLKRGKVKKGKNDLIGAEEGEDPFADISSVAPPGSPFGRASVKSGKLDSSSYFRRKEKRIRFFIRRMVKAQSFYWIVLCLVGLNTLCVAIVHYDQPEWLTRALYTAEFVFLGLFLTEMTLKMYGLGARNYFHSSFNCFDFGVIVGSIFEVIWDMIKPGASFGISVLRALRLLRIFKVTKYWNSLRNLVVSLLNSMKSIISLLFLLFLFIVVFALLGMQLFGGQFNFEDETPTTNFDTFPAAILTVFQILTGEDWNAVMYHGIESQGGVRRGMFSSIYFIVLTLFGNYTLLNVFLAIAVDNLANAQELTKDEEEQEEAANKKLALQKALEVKEVSPMSAANISIAAFVKQNRDALSRRSSVSSIQSPKEQQRSAKTMSVWEQRTNQLRRHNMRASSEALFNELDPEERLRMSTALHLHPDMKTHLDRPLMVEARNGDKPSWHPAEGGREEAGEGPGDNGHPRKHHRHCERNGDGGEGRGGRHHTHHSRGDGHQTKERRGERSQSRNGGQGHRHHQAGSPDEEAGDERGHRHHHSHRPPKEGNGMLANGAQAERRGRGGGEGESNGERKARCSRMSRAQSTLGDDCKRSKNGSKGYRERQLDAEEDGLVCSPLQPMRSSLSLGEKQEDADNQKNSTRASQAGLNSNAIHIPVTITAPPGETTIIPMNNIDCDNFQLSEEKKDLEEEEAANGPRQILPYSSMFVFGQTNPVRRLCHYVVNLRYFEMCILMVITMSSIALAAEDPVQANAPRNNVLKYLDYVFTGVFTFEMVIKMIDLGLLLHPGSYFRDLWNILDFIVVSGALVAFACSSLMGGTKGKDINTIKSLRVLRVLRPLKTIKRLPKLKAVFDCVVNSLKNVLNILIVYILFMFIFAVIAVQLFKGKFFYCTDESKGLEKDCRGQFLDYDRDDVAAQPREWKKYEFHYDNVLWAFLTLFTVSTGEGWPVVLKHSVDATYEDQGPSPGFRMETSIFYVVYFVVFPFFFVNIFVALIIITFQEQGDKAMSECSLEKNERACIDFAINARPLTRYMPENKQSFQYKMWKFVVSPPFEYAIMTLIALNTVVLMMKFYGAPDLYEAMLKYLNIVFTSLFTLECILKIIAFNPLNYLKEPWNVFDFVTVIGSITDILVTEINDKMINLSFLRLFRAARLIKLLRQGYTIRILLWTFVQSFKALPYVCLLIAMLFFIYAIIGMQVFGNIELNEETAINHHNNFQTFFQALTLLFRSATGEAWHEIMLACLSNRPCDKLSGTAGKECGSDFAYFYFVSFIFLCSFLMLNLFVAVIMDNFEYLTRDASILGPHHLDEFIRVWAEYDPAACGRICYQDMYKLLRFISPPLGLGKKCPSRVAYKRLVRMNMPIADDNTVQFTSTLMALIRTALEIKLASGVLAQRLCDVDLKREINRVWPNLSQKTVDLLVTPHKYNELTVGKVYAALMIFDYYKQNRAKKLQQQNPSGAPQSKLGALFRPVLPLPHIQEVEPPFPSLKQPITPQPEPERKPEIPPTTTLTSSTMSRDIILNQRSGIKHSQSGDVSQATQRPKGRKKLQRGQSEDVPYSTRPQEQVEMKPVENISDTEGYPSLDGHSRAASLPRLNAEYYRSHPRHAPGTHLAPIVDLSPIKRSASSLTPQRHQQEVGLNEYDLERPGQAQSSSGPGQIQDQDRTHHHHHHHRCHRRRDKDKKQKSLDRAASVQPSSTVGSFTDPSAEGLSRERARERDRSRPHERRHHSSAGEKQRYYSCERYGSREQCHAKSAGPSRSTSPGEGQDSGFLKQHGSSVVKAGPVTLPSGSSTPGRSRRQLPQTPLTPRPAVAYKTSNSSPLPPSTGAATSGHQTRFSRGLSEHDRLFGAQEESPIPVTRIGSDPNLNRQQLDSSQQVLLEETEDFQDAMSSHGGGHSARTGASTTTSVSHGTAAATVTAPAVQGRAGGVPNGYHFTLGVNSASGPGNRGCLREREEDDWC</sequence>
<evidence type="ECO:0000256" key="7">
    <source>
        <dbReference type="ARBA" id="ARBA00022692"/>
    </source>
</evidence>
<reference evidence="27 28" key="1">
    <citation type="submission" date="2022-01" db="EMBL/GenBank/DDBJ databases">
        <title>A chromosome-scale genome assembly of the false clownfish, Amphiprion ocellaris.</title>
        <authorList>
            <person name="Ryu T."/>
        </authorList>
    </citation>
    <scope>NUCLEOTIDE SEQUENCE [LARGE SCALE GENOMIC DNA]</scope>
</reference>
<evidence type="ECO:0000256" key="19">
    <source>
        <dbReference type="ARBA" id="ARBA00049617"/>
    </source>
</evidence>
<feature type="compositionally biased region" description="Basic and acidic residues" evidence="24">
    <location>
        <begin position="2264"/>
        <end position="2276"/>
    </location>
</feature>
<keyword evidence="10 20" id="KW-0106">Calcium</keyword>
<feature type="compositionally biased region" description="Low complexity" evidence="24">
    <location>
        <begin position="2061"/>
        <end position="2070"/>
    </location>
</feature>
<feature type="transmembrane region" description="Helical" evidence="25">
    <location>
        <begin position="1610"/>
        <end position="1628"/>
    </location>
</feature>
<proteinExistence type="inferred from homology"/>
<evidence type="ECO:0000256" key="6">
    <source>
        <dbReference type="ARBA" id="ARBA00022673"/>
    </source>
</evidence>
<dbReference type="InterPro" id="IPR050599">
    <property type="entry name" value="VDCC_alpha-1_subunit"/>
</dbReference>
<dbReference type="FunFam" id="1.20.120.350:FF:000011">
    <property type="entry name" value="Voltage-dependent N-type calcium channel subunit alpha"/>
    <property type="match status" value="1"/>
</dbReference>
<feature type="transmembrane region" description="Helical" evidence="25">
    <location>
        <begin position="437"/>
        <end position="458"/>
    </location>
</feature>
<keyword evidence="13" id="KW-0406">Ion transport</keyword>
<evidence type="ECO:0000313" key="27">
    <source>
        <dbReference type="Ensembl" id="ENSAOCP00000041418.1"/>
    </source>
</evidence>
<feature type="compositionally biased region" description="Polar residues" evidence="24">
    <location>
        <begin position="1192"/>
        <end position="1202"/>
    </location>
</feature>
<dbReference type="GO" id="GO:0045202">
    <property type="term" value="C:synapse"/>
    <property type="evidence" value="ECO:0007669"/>
    <property type="project" value="GOC"/>
</dbReference>
<feature type="region of interest" description="Disordered" evidence="24">
    <location>
        <begin position="141"/>
        <end position="182"/>
    </location>
</feature>
<protein>
    <recommendedName>
        <fullName evidence="22">Voltage-dependent N-type calcium channel subunit alpha</fullName>
    </recommendedName>
</protein>
<evidence type="ECO:0000256" key="13">
    <source>
        <dbReference type="ARBA" id="ARBA00023065"/>
    </source>
</evidence>
<feature type="compositionally biased region" description="Basic and acidic residues" evidence="24">
    <location>
        <begin position="1030"/>
        <end position="1040"/>
    </location>
</feature>
<keyword evidence="4" id="KW-0597">Phosphoprotein</keyword>
<dbReference type="GO" id="GO:0046872">
    <property type="term" value="F:metal ion binding"/>
    <property type="evidence" value="ECO:0007669"/>
    <property type="project" value="UniProtKB-KW"/>
</dbReference>
<dbReference type="SUPFAM" id="SSF81324">
    <property type="entry name" value="Voltage-gated potassium channels"/>
    <property type="match status" value="4"/>
</dbReference>
<dbReference type="FunFam" id="1.20.120.350:FF:000013">
    <property type="entry name" value="Voltage-dependent N-type calcium channel subunit alpha"/>
    <property type="match status" value="1"/>
</dbReference>
<dbReference type="SMART" id="SM01062">
    <property type="entry name" value="Ca_chan_IQ"/>
    <property type="match status" value="1"/>
</dbReference>
<evidence type="ECO:0000313" key="28">
    <source>
        <dbReference type="Proteomes" id="UP001501940"/>
    </source>
</evidence>
<evidence type="ECO:0000256" key="5">
    <source>
        <dbReference type="ARBA" id="ARBA00022568"/>
    </source>
</evidence>
<keyword evidence="9" id="KW-0677">Repeat</keyword>
<keyword evidence="17" id="KW-0407">Ion channel</keyword>
<dbReference type="Pfam" id="PF08763">
    <property type="entry name" value="Ca_chan_IQ"/>
    <property type="match status" value="1"/>
</dbReference>
<dbReference type="Gene3D" id="1.20.120.350">
    <property type="entry name" value="Voltage-gated potassium channels. Chain C"/>
    <property type="match status" value="4"/>
</dbReference>
<evidence type="ECO:0000256" key="4">
    <source>
        <dbReference type="ARBA" id="ARBA00022553"/>
    </source>
</evidence>
<feature type="binding site" evidence="20">
    <location>
        <position position="1500"/>
    </location>
    <ligand>
        <name>Ca(2+)</name>
        <dbReference type="ChEBI" id="CHEBI:29108"/>
    </ligand>
</feature>
<evidence type="ECO:0000256" key="21">
    <source>
        <dbReference type="PIRSR" id="PIRSR602077-3"/>
    </source>
</evidence>
<comment type="function">
    <text evidence="19">Voltage-sensitive calcium channels (VSCC) mediate the entry of calcium ions into excitable cells and are also involved in a variety of calcium-dependent processes, including muscle contraction, hormone or neurotransmitter release, gene expression, cell motility, cell division and cell death. This alpha-1B subunit gives rise to N-type calcium currents. N-type calcium channels belong to the 'high-voltage activated' (HVA) group. They are involved in pain signaling. Calcium channels containing alpha-1B subunit may play a role in directed migration of immature neurons. Mediates Ca(2+) release probability at hippocampal neuronal soma and synaptic terminals.</text>
</comment>
<evidence type="ECO:0000256" key="22">
    <source>
        <dbReference type="RuleBase" id="RU003808"/>
    </source>
</evidence>
<keyword evidence="3" id="KW-0813">Transport</keyword>
<feature type="coiled-coil region" evidence="23">
    <location>
        <begin position="856"/>
        <end position="883"/>
    </location>
</feature>
<feature type="binding site" evidence="20">
    <location>
        <position position="451"/>
    </location>
    <ligand>
        <name>Ca(2+)</name>
        <dbReference type="ChEBI" id="CHEBI:29108"/>
    </ligand>
</feature>
<dbReference type="InterPro" id="IPR014873">
    <property type="entry name" value="VDCC_a1su_IQ"/>
</dbReference>
<reference evidence="27" key="2">
    <citation type="submission" date="2025-08" db="UniProtKB">
        <authorList>
            <consortium name="Ensembl"/>
        </authorList>
    </citation>
    <scope>IDENTIFICATION</scope>
</reference>
<evidence type="ECO:0000256" key="16">
    <source>
        <dbReference type="ARBA" id="ARBA00023180"/>
    </source>
</evidence>
<evidence type="ECO:0000256" key="8">
    <source>
        <dbReference type="ARBA" id="ARBA00022723"/>
    </source>
</evidence>
<evidence type="ECO:0000256" key="11">
    <source>
        <dbReference type="ARBA" id="ARBA00022882"/>
    </source>
</evidence>
<feature type="transmembrane region" description="Helical" evidence="25">
    <location>
        <begin position="1731"/>
        <end position="1749"/>
    </location>
</feature>
<keyword evidence="6 22" id="KW-0107">Calcium channel</keyword>
<evidence type="ECO:0000256" key="18">
    <source>
        <dbReference type="ARBA" id="ARBA00036634"/>
    </source>
</evidence>
<feature type="transmembrane region" description="Helical" evidence="25">
    <location>
        <begin position="1282"/>
        <end position="1300"/>
    </location>
</feature>
<dbReference type="GeneTree" id="ENSGT00940000155275"/>
<keyword evidence="23" id="KW-0175">Coiled coil</keyword>
<feature type="region of interest" description="Disordered" evidence="24">
    <location>
        <begin position="2177"/>
        <end position="2466"/>
    </location>
</feature>
<dbReference type="InterPro" id="IPR005447">
    <property type="entry name" value="VDCC_N_a1su"/>
</dbReference>
<organism evidence="27 28">
    <name type="scientific">Amphiprion ocellaris</name>
    <name type="common">Clown anemonefish</name>
    <dbReference type="NCBI Taxonomy" id="80972"/>
    <lineage>
        <taxon>Eukaryota</taxon>
        <taxon>Metazoa</taxon>
        <taxon>Chordata</taxon>
        <taxon>Craniata</taxon>
        <taxon>Vertebrata</taxon>
        <taxon>Euteleostomi</taxon>
        <taxon>Actinopterygii</taxon>
        <taxon>Neopterygii</taxon>
        <taxon>Teleostei</taxon>
        <taxon>Neoteleostei</taxon>
        <taxon>Acanthomorphata</taxon>
        <taxon>Ovalentaria</taxon>
        <taxon>Pomacentridae</taxon>
        <taxon>Amphiprion</taxon>
    </lineage>
</organism>
<evidence type="ECO:0000256" key="1">
    <source>
        <dbReference type="ARBA" id="ARBA00004141"/>
    </source>
</evidence>
<evidence type="ECO:0000256" key="20">
    <source>
        <dbReference type="PIRSR" id="PIRSR602077-1"/>
    </source>
</evidence>
<feature type="compositionally biased region" description="Gly residues" evidence="24">
    <location>
        <begin position="141"/>
        <end position="178"/>
    </location>
</feature>
<comment type="catalytic activity">
    <reaction evidence="18">
        <text>Ca(2+)(in) = Ca(2+)(out)</text>
        <dbReference type="Rhea" id="RHEA:29671"/>
        <dbReference type="ChEBI" id="CHEBI:29108"/>
    </reaction>
</comment>
<feature type="compositionally biased region" description="Low complexity" evidence="24">
    <location>
        <begin position="918"/>
        <end position="927"/>
    </location>
</feature>
<feature type="compositionally biased region" description="Polar residues" evidence="24">
    <location>
        <begin position="2419"/>
        <end position="2432"/>
    </location>
</feature>
<dbReference type="Pfam" id="PF16905">
    <property type="entry name" value="GPHH"/>
    <property type="match status" value="1"/>
</dbReference>
<evidence type="ECO:0000256" key="24">
    <source>
        <dbReference type="SAM" id="MobiDB-lite"/>
    </source>
</evidence>
<feature type="region of interest" description="Disordered" evidence="24">
    <location>
        <begin position="918"/>
        <end position="940"/>
    </location>
</feature>
<feature type="transmembrane region" description="Helical" evidence="25">
    <location>
        <begin position="1529"/>
        <end position="1554"/>
    </location>
</feature>
<evidence type="ECO:0000259" key="26">
    <source>
        <dbReference type="SMART" id="SM01062"/>
    </source>
</evidence>
<evidence type="ECO:0000256" key="15">
    <source>
        <dbReference type="ARBA" id="ARBA00023157"/>
    </source>
</evidence>
<dbReference type="Gene3D" id="6.10.250.2500">
    <property type="match status" value="1"/>
</dbReference>
<dbReference type="Gene3D" id="1.10.287.70">
    <property type="match status" value="4"/>
</dbReference>
<dbReference type="Gene3D" id="6.10.250.2180">
    <property type="match status" value="1"/>
</dbReference>
<evidence type="ECO:0000256" key="10">
    <source>
        <dbReference type="ARBA" id="ARBA00022837"/>
    </source>
</evidence>
<dbReference type="GO" id="GO:0005891">
    <property type="term" value="C:voltage-gated calcium channel complex"/>
    <property type="evidence" value="ECO:0007669"/>
    <property type="project" value="InterPro"/>
</dbReference>
<feature type="transmembrane region" description="Helical" evidence="25">
    <location>
        <begin position="1320"/>
        <end position="1340"/>
    </location>
</feature>
<feature type="transmembrane region" description="Helical" evidence="25">
    <location>
        <begin position="237"/>
        <end position="254"/>
    </location>
</feature>
<evidence type="ECO:0000256" key="3">
    <source>
        <dbReference type="ARBA" id="ARBA00022448"/>
    </source>
</evidence>
<keyword evidence="12 25" id="KW-1133">Transmembrane helix</keyword>
<keyword evidence="15" id="KW-1015">Disulfide bond</keyword>
<feature type="compositionally biased region" description="Basic residues" evidence="24">
    <location>
        <begin position="2219"/>
        <end position="2234"/>
    </location>
</feature>
<comment type="similarity">
    <text evidence="2">Belongs to the calcium channel alpha-1 subunit (TC 1.A.1.11) family. CACNA1B subfamily.</text>
</comment>
<comment type="subcellular location">
    <subcellularLocation>
        <location evidence="1 22">Membrane</location>
        <topology evidence="1 22">Multi-pass membrane protein</topology>
    </subcellularLocation>
</comment>
<feature type="transmembrane region" description="Helical" evidence="25">
    <location>
        <begin position="760"/>
        <end position="782"/>
    </location>
</feature>
<feature type="region of interest" description="Disordered" evidence="24">
    <location>
        <begin position="2492"/>
        <end position="2515"/>
    </location>
</feature>
<feature type="transmembrane region" description="Helical" evidence="25">
    <location>
        <begin position="838"/>
        <end position="860"/>
    </location>
</feature>
<accession>A0AAQ5XJ90</accession>
<dbReference type="InterPro" id="IPR031649">
    <property type="entry name" value="GPHH_dom"/>
</dbReference>
<keyword evidence="5 22" id="KW-0109">Calcium transport</keyword>
<dbReference type="PANTHER" id="PTHR45628:SF6">
    <property type="entry name" value="VOLTAGE-DEPENDENT N-TYPE CALCIUM CHANNEL SUBUNIT ALPHA-1B"/>
    <property type="match status" value="1"/>
</dbReference>
<feature type="transmembrane region" description="Helical" evidence="25">
    <location>
        <begin position="660"/>
        <end position="680"/>
    </location>
</feature>
<feature type="transmembrane region" description="Helical" evidence="25">
    <location>
        <begin position="306"/>
        <end position="324"/>
    </location>
</feature>
<dbReference type="FunFam" id="1.10.238.10:FF:000063">
    <property type="entry name" value="Voltage-dependent N-type calcium channel subunit alpha"/>
    <property type="match status" value="1"/>
</dbReference>
<feature type="region of interest" description="Disordered" evidence="24">
    <location>
        <begin position="994"/>
        <end position="1202"/>
    </location>
</feature>
<dbReference type="FunFam" id="1.10.287.70:FF:000023">
    <property type="entry name" value="Voltage-dependent R-type calcium channel subunit alpha"/>
    <property type="match status" value="1"/>
</dbReference>
<keyword evidence="28" id="KW-1185">Reference proteome</keyword>
<feature type="region of interest" description="Disordered" evidence="24">
    <location>
        <begin position="46"/>
        <end position="83"/>
    </location>
</feature>
<feature type="region of interest" description="Disordered" evidence="24">
    <location>
        <begin position="2034"/>
        <end position="2142"/>
    </location>
</feature>
<dbReference type="GO" id="GO:0007268">
    <property type="term" value="P:chemical synaptic transmission"/>
    <property type="evidence" value="ECO:0007669"/>
    <property type="project" value="TreeGrafter"/>
</dbReference>
<reference evidence="27" key="3">
    <citation type="submission" date="2025-09" db="UniProtKB">
        <authorList>
            <consortium name="Ensembl"/>
        </authorList>
    </citation>
    <scope>IDENTIFICATION</scope>
</reference>
<feature type="compositionally biased region" description="Basic and acidic residues" evidence="24">
    <location>
        <begin position="1048"/>
        <end position="1064"/>
    </location>
</feature>
<feature type="compositionally biased region" description="Basic and acidic residues" evidence="24">
    <location>
        <begin position="994"/>
        <end position="1012"/>
    </location>
</feature>
<feature type="binding site" evidence="20">
    <location>
        <position position="814"/>
    </location>
    <ligand>
        <name>Ca(2+)</name>
        <dbReference type="ChEBI" id="CHEBI:29108"/>
    </ligand>
</feature>
<feature type="transmembrane region" description="Helical" evidence="25">
    <location>
        <begin position="1417"/>
        <end position="1439"/>
    </location>
</feature>
<feature type="glycosylation site" description="N-linked (GlcNAc...) asparagine" evidence="21">
    <location>
        <position position="416"/>
    </location>
</feature>
<gene>
    <name evidence="27" type="primary">CACNA1E</name>
</gene>
<feature type="transmembrane region" description="Helical" evidence="25">
    <location>
        <begin position="361"/>
        <end position="384"/>
    </location>
</feature>
<evidence type="ECO:0000256" key="17">
    <source>
        <dbReference type="ARBA" id="ARBA00023303"/>
    </source>
</evidence>
<keyword evidence="16 21" id="KW-0325">Glycoprotein</keyword>
<dbReference type="InterPro" id="IPR005821">
    <property type="entry name" value="Ion_trans_dom"/>
</dbReference>
<dbReference type="PRINTS" id="PR01631">
    <property type="entry name" value="NVDCCALPHA1"/>
</dbReference>
<evidence type="ECO:0000256" key="25">
    <source>
        <dbReference type="SAM" id="Phobius"/>
    </source>
</evidence>
<feature type="transmembrane region" description="Helical" evidence="25">
    <location>
        <begin position="1640"/>
        <end position="1658"/>
    </location>
</feature>
<dbReference type="FunFam" id="1.20.120.350:FF:000015">
    <property type="entry name" value="Voltage-dependent N-type calcium channel subunit alpha"/>
    <property type="match status" value="1"/>
</dbReference>
<feature type="transmembrane region" description="Helical" evidence="25">
    <location>
        <begin position="1820"/>
        <end position="1843"/>
    </location>
</feature>
<evidence type="ECO:0000256" key="9">
    <source>
        <dbReference type="ARBA" id="ARBA00022737"/>
    </source>
</evidence>
<dbReference type="Proteomes" id="UP001501940">
    <property type="component" value="Chromosome 17"/>
</dbReference>
<keyword evidence="14 25" id="KW-0472">Membrane</keyword>
<evidence type="ECO:0000256" key="12">
    <source>
        <dbReference type="ARBA" id="ARBA00022989"/>
    </source>
</evidence>
<dbReference type="InterPro" id="IPR027359">
    <property type="entry name" value="Volt_channel_dom_sf"/>
</dbReference>
<feature type="transmembrane region" description="Helical" evidence="25">
    <location>
        <begin position="274"/>
        <end position="294"/>
    </location>
</feature>
<feature type="compositionally biased region" description="Polar residues" evidence="24">
    <location>
        <begin position="2076"/>
        <end position="2094"/>
    </location>
</feature>
<evidence type="ECO:0000256" key="23">
    <source>
        <dbReference type="SAM" id="Coils"/>
    </source>
</evidence>
<feature type="transmembrane region" description="Helical" evidence="25">
    <location>
        <begin position="1352"/>
        <end position="1371"/>
    </location>
</feature>
<dbReference type="Ensembl" id="ENSAOCT00000041023.1">
    <property type="protein sequence ID" value="ENSAOCP00000041418.1"/>
    <property type="gene ID" value="ENSAOCG00000023899.2"/>
</dbReference>
<dbReference type="InterPro" id="IPR002077">
    <property type="entry name" value="VDCCAlpha1"/>
</dbReference>
<feature type="compositionally biased region" description="Acidic residues" evidence="24">
    <location>
        <begin position="65"/>
        <end position="76"/>
    </location>
</feature>
<feature type="compositionally biased region" description="Polar residues" evidence="24">
    <location>
        <begin position="2247"/>
        <end position="2258"/>
    </location>
</feature>
<feature type="compositionally biased region" description="Basic and acidic residues" evidence="24">
    <location>
        <begin position="1112"/>
        <end position="1130"/>
    </location>
</feature>
<dbReference type="GO" id="GO:0008331">
    <property type="term" value="F:high voltage-gated calcium channel activity"/>
    <property type="evidence" value="ECO:0007669"/>
    <property type="project" value="TreeGrafter"/>
</dbReference>
<dbReference type="GO" id="GO:0098703">
    <property type="term" value="P:calcium ion import across plasma membrane"/>
    <property type="evidence" value="ECO:0007669"/>
    <property type="project" value="TreeGrafter"/>
</dbReference>
<feature type="transmembrane region" description="Helical" evidence="25">
    <location>
        <begin position="470"/>
        <end position="492"/>
    </location>
</feature>
<feature type="compositionally biased region" description="Polar residues" evidence="24">
    <location>
        <begin position="2455"/>
        <end position="2465"/>
    </location>
</feature>
<feature type="compositionally biased region" description="Polar residues" evidence="24">
    <location>
        <begin position="2381"/>
        <end position="2391"/>
    </location>
</feature>
<keyword evidence="8 20" id="KW-0479">Metal-binding</keyword>
<keyword evidence="11 22" id="KW-0851">Voltage-gated channel</keyword>
<dbReference type="Pfam" id="PF00520">
    <property type="entry name" value="Ion_trans"/>
    <property type="match status" value="4"/>
</dbReference>
<dbReference type="FunFam" id="1.10.287.70:FF:000025">
    <property type="entry name" value="Voltage-dependent R-type calcium channel subunit alpha"/>
    <property type="match status" value="1"/>
</dbReference>
<dbReference type="GO" id="GO:0043025">
    <property type="term" value="C:neuronal cell body"/>
    <property type="evidence" value="ECO:0007669"/>
    <property type="project" value="TreeGrafter"/>
</dbReference>
<feature type="domain" description="Voltage-dependent calcium channel alpha-1 subunit IQ" evidence="26">
    <location>
        <begin position="1980"/>
        <end position="2014"/>
    </location>
</feature>
<dbReference type="FunFam" id="1.20.120.350:FF:000001">
    <property type="entry name" value="Voltage-dependent L-type calcium channel subunit alpha"/>
    <property type="match status" value="1"/>
</dbReference>
<name>A0AAQ5XJ90_AMPOC</name>
<evidence type="ECO:0000256" key="2">
    <source>
        <dbReference type="ARBA" id="ARBA00005685"/>
    </source>
</evidence>
<dbReference type="PANTHER" id="PTHR45628">
    <property type="entry name" value="VOLTAGE-DEPENDENT CALCIUM CHANNEL TYPE A SUBUNIT ALPHA-1"/>
    <property type="match status" value="1"/>
</dbReference>